<feature type="region of interest" description="Disordered" evidence="1">
    <location>
        <begin position="896"/>
        <end position="917"/>
    </location>
</feature>
<proteinExistence type="predicted"/>
<dbReference type="Proteomes" id="UP001219518">
    <property type="component" value="Unassembled WGS sequence"/>
</dbReference>
<evidence type="ECO:0000256" key="1">
    <source>
        <dbReference type="SAM" id="MobiDB-lite"/>
    </source>
</evidence>
<gene>
    <name evidence="5" type="ORF">KUF71_000070</name>
</gene>
<feature type="compositionally biased region" description="Polar residues" evidence="1">
    <location>
        <begin position="905"/>
        <end position="916"/>
    </location>
</feature>
<evidence type="ECO:0000259" key="2">
    <source>
        <dbReference type="Pfam" id="PF21787"/>
    </source>
</evidence>
<evidence type="ECO:0000259" key="4">
    <source>
        <dbReference type="Pfam" id="PF21789"/>
    </source>
</evidence>
<keyword evidence="6" id="KW-1185">Reference proteome</keyword>
<dbReference type="Pfam" id="PF21787">
    <property type="entry name" value="TNP-like_RNaseH_N"/>
    <property type="match status" value="1"/>
</dbReference>
<feature type="domain" description="Transposable element P transposase-like RNase H" evidence="2">
    <location>
        <begin position="499"/>
        <end position="646"/>
    </location>
</feature>
<feature type="compositionally biased region" description="Low complexity" evidence="1">
    <location>
        <begin position="87"/>
        <end position="100"/>
    </location>
</feature>
<name>A0AAE1GNC6_9NEOP</name>
<organism evidence="5 6">
    <name type="scientific">Frankliniella fusca</name>
    <dbReference type="NCBI Taxonomy" id="407009"/>
    <lineage>
        <taxon>Eukaryota</taxon>
        <taxon>Metazoa</taxon>
        <taxon>Ecdysozoa</taxon>
        <taxon>Arthropoda</taxon>
        <taxon>Hexapoda</taxon>
        <taxon>Insecta</taxon>
        <taxon>Pterygota</taxon>
        <taxon>Neoptera</taxon>
        <taxon>Paraneoptera</taxon>
        <taxon>Thysanoptera</taxon>
        <taxon>Terebrantia</taxon>
        <taxon>Thripoidea</taxon>
        <taxon>Thripidae</taxon>
        <taxon>Frankliniella</taxon>
    </lineage>
</organism>
<dbReference type="EMBL" id="JAHWGI010000001">
    <property type="protein sequence ID" value="KAK3907150.1"/>
    <property type="molecule type" value="Genomic_DNA"/>
</dbReference>
<feature type="domain" description="Transposable element P transposase-like GTP-binding insertion" evidence="3">
    <location>
        <begin position="681"/>
        <end position="797"/>
    </location>
</feature>
<reference evidence="5" key="2">
    <citation type="journal article" date="2023" name="BMC Genomics">
        <title>Pest status, molecular evolution, and epigenetic factors derived from the genome assembly of Frankliniella fusca, a thysanopteran phytovirus vector.</title>
        <authorList>
            <person name="Catto M.A."/>
            <person name="Labadie P.E."/>
            <person name="Jacobson A.L."/>
            <person name="Kennedy G.G."/>
            <person name="Srinivasan R."/>
            <person name="Hunt B.G."/>
        </authorList>
    </citation>
    <scope>NUCLEOTIDE SEQUENCE</scope>
    <source>
        <strain evidence="5">PL_HMW_Pooled</strain>
    </source>
</reference>
<accession>A0AAE1GNC6</accession>
<dbReference type="InterPro" id="IPR048366">
    <property type="entry name" value="TNP-like_GBD"/>
</dbReference>
<dbReference type="AlphaFoldDB" id="A0AAE1GNC6"/>
<dbReference type="Pfam" id="PF21789">
    <property type="entry name" value="TNP-like_RNaseH_C"/>
    <property type="match status" value="1"/>
</dbReference>
<dbReference type="InterPro" id="IPR048367">
    <property type="entry name" value="TNP-like_RNaseH_C"/>
</dbReference>
<comment type="caution">
    <text evidence="5">The sequence shown here is derived from an EMBL/GenBank/DDBJ whole genome shotgun (WGS) entry which is preliminary data.</text>
</comment>
<protein>
    <submittedName>
        <fullName evidence="5">Transposable element P transposase</fullName>
    </submittedName>
</protein>
<feature type="region of interest" description="Disordered" evidence="1">
    <location>
        <begin position="116"/>
        <end position="181"/>
    </location>
</feature>
<dbReference type="InterPro" id="IPR048365">
    <property type="entry name" value="TNP-like_RNaseH_N"/>
</dbReference>
<feature type="region of interest" description="Disordered" evidence="1">
    <location>
        <begin position="73"/>
        <end position="100"/>
    </location>
</feature>
<evidence type="ECO:0000313" key="6">
    <source>
        <dbReference type="Proteomes" id="UP001219518"/>
    </source>
</evidence>
<evidence type="ECO:0000313" key="5">
    <source>
        <dbReference type="EMBL" id="KAK3907150.1"/>
    </source>
</evidence>
<evidence type="ECO:0000259" key="3">
    <source>
        <dbReference type="Pfam" id="PF21788"/>
    </source>
</evidence>
<feature type="compositionally biased region" description="Basic residues" evidence="1">
    <location>
        <begin position="18"/>
        <end position="35"/>
    </location>
</feature>
<feature type="compositionally biased region" description="Acidic residues" evidence="1">
    <location>
        <begin position="73"/>
        <end position="83"/>
    </location>
</feature>
<reference evidence="5" key="1">
    <citation type="submission" date="2021-07" db="EMBL/GenBank/DDBJ databases">
        <authorList>
            <person name="Catto M.A."/>
            <person name="Jacobson A."/>
            <person name="Kennedy G."/>
            <person name="Labadie P."/>
            <person name="Hunt B.G."/>
            <person name="Srinivasan R."/>
        </authorList>
    </citation>
    <scope>NUCLEOTIDE SEQUENCE</scope>
    <source>
        <strain evidence="5">PL_HMW_Pooled</strain>
        <tissue evidence="5">Head</tissue>
    </source>
</reference>
<feature type="compositionally biased region" description="Low complexity" evidence="1">
    <location>
        <begin position="116"/>
        <end position="133"/>
    </location>
</feature>
<dbReference type="Pfam" id="PF21788">
    <property type="entry name" value="TNP-like_GBD"/>
    <property type="match status" value="1"/>
</dbReference>
<feature type="region of interest" description="Disordered" evidence="1">
    <location>
        <begin position="930"/>
        <end position="955"/>
    </location>
</feature>
<feature type="domain" description="Transposable element P transposase-like RNase H C-terminal" evidence="4">
    <location>
        <begin position="886"/>
        <end position="914"/>
    </location>
</feature>
<sequence>MEPEEEEQSLGAIDQNQKVKKKAGRKKVASRKKVNRPKEKGTYKPKSLKNSTADIADCLFSDDELRDEFINSEEVDVASDQTDEQASLKSSDASTSDVSSIVSAESSLITSVLESNSSCNSPSFDSRPSSSASFKTPSALSFKQERIISPSPSTPEPPSPSYVEPEAGDSTTLESHEELPESAPSLELINEGLNYFRGNLPKRWVAIADSCGFHLILHSPVSPLAIQREIFISFNGNVSIYFHCTLVPSFEKNFRLSSATRIKYDADSVQKFCDHGVTLVKQFLLYNSCVGANDQETKKVWYMIQGAYHDKNPYHEHNYQETCRSLACRRLVQLGHGVRCKECAKLAKSISERKLFLLSPTADPRTSNEYLTREQAMNKLHEQTETIMKKNKQLAYHKVQRMIATEGVDIDDELSDQFTDILLSSNKLTDNQKMLLMEQWSQSNKSNSRNHIWHPSMIRLALHIYSTSPAGYRALRDSGALKLPCVRTLFDYSHAIKAKEGVHDELLSLVQEKVATYAEKYKEFHVLLCDGMHISQNLVYRKQDGVLVGYTHLDDVKEEVDRFEKFLEGKEQGQTDRVLATEILAFMVKGMASDVKCVIACYPCKVLTAEMMYKWSWDVIRACEIRNIKILAFVCDGLGVNRTFFEMHTPVTKDTHFGLVFDTINFCSPERRTLYFISDVCHLLKTLRNAFYNSGDGKKKPRLMTINGQTIQWKTIVRLYLTYKSDTLRKSYKLNSQNVFLTSYSKMKVRYAAHVLSKTVAIDLEKQGWKGTEETVKYISYCNKFFDVLNGAHSSQAGRTRNTDLAAFTSADDERFTWLKDVFLAHFVNWKKQVNAMPITAKEKEKMLPPQPTMNGLEISIRGIEGATRYFLTVAKAKFVMARVYSQDPLEQFFGKQRMGGGGSRNPNSAQWQQKQVGDAISRGLDVRIRGGNSTECDAGHTISAEPLKKRKRLK</sequence>
<feature type="region of interest" description="Disordered" evidence="1">
    <location>
        <begin position="1"/>
        <end position="48"/>
    </location>
</feature>